<feature type="compositionally biased region" description="Low complexity" evidence="1">
    <location>
        <begin position="139"/>
        <end position="162"/>
    </location>
</feature>
<evidence type="ECO:0000313" key="4">
    <source>
        <dbReference type="Proteomes" id="UP000567179"/>
    </source>
</evidence>
<dbReference type="InterPro" id="IPR011598">
    <property type="entry name" value="bHLH_dom"/>
</dbReference>
<protein>
    <recommendedName>
        <fullName evidence="2">BHLH domain-containing protein</fullName>
    </recommendedName>
</protein>
<dbReference type="Gene3D" id="4.10.280.10">
    <property type="entry name" value="Helix-loop-helix DNA-binding domain"/>
    <property type="match status" value="1"/>
</dbReference>
<dbReference type="PANTHER" id="PTHR47336">
    <property type="entry name" value="TRANSCRIPTION FACTOR HMS1-RELATED"/>
    <property type="match status" value="1"/>
</dbReference>
<feature type="region of interest" description="Disordered" evidence="1">
    <location>
        <begin position="836"/>
        <end position="861"/>
    </location>
</feature>
<feature type="compositionally biased region" description="Low complexity" evidence="1">
    <location>
        <begin position="116"/>
        <end position="130"/>
    </location>
</feature>
<dbReference type="InterPro" id="IPR052099">
    <property type="entry name" value="Regulatory_TF_Diverse"/>
</dbReference>
<dbReference type="PANTHER" id="PTHR47336:SF2">
    <property type="entry name" value="TRANSCRIPTION FACTOR HMS1-RELATED"/>
    <property type="match status" value="1"/>
</dbReference>
<feature type="compositionally biased region" description="Acidic residues" evidence="1">
    <location>
        <begin position="439"/>
        <end position="465"/>
    </location>
</feature>
<feature type="region of interest" description="Disordered" evidence="1">
    <location>
        <begin position="114"/>
        <end position="176"/>
    </location>
</feature>
<feature type="region of interest" description="Disordered" evidence="1">
    <location>
        <begin position="213"/>
        <end position="267"/>
    </location>
</feature>
<accession>A0A8H5B8E6</accession>
<dbReference type="SUPFAM" id="SSF47459">
    <property type="entry name" value="HLH, helix-loop-helix DNA-binding domain"/>
    <property type="match status" value="1"/>
</dbReference>
<dbReference type="OrthoDB" id="2133190at2759"/>
<feature type="region of interest" description="Disordered" evidence="1">
    <location>
        <begin position="434"/>
        <end position="530"/>
    </location>
</feature>
<evidence type="ECO:0000259" key="2">
    <source>
        <dbReference type="PROSITE" id="PS50888"/>
    </source>
</evidence>
<reference evidence="3 4" key="1">
    <citation type="journal article" date="2020" name="ISME J.">
        <title>Uncovering the hidden diversity of litter-decomposition mechanisms in mushroom-forming fungi.</title>
        <authorList>
            <person name="Floudas D."/>
            <person name="Bentzer J."/>
            <person name="Ahren D."/>
            <person name="Johansson T."/>
            <person name="Persson P."/>
            <person name="Tunlid A."/>
        </authorList>
    </citation>
    <scope>NUCLEOTIDE SEQUENCE [LARGE SCALE GENOMIC DNA]</scope>
    <source>
        <strain evidence="3 4">CBS 101986</strain>
    </source>
</reference>
<dbReference type="EMBL" id="JAACJJ010000030">
    <property type="protein sequence ID" value="KAF5318438.1"/>
    <property type="molecule type" value="Genomic_DNA"/>
</dbReference>
<evidence type="ECO:0000256" key="1">
    <source>
        <dbReference type="SAM" id="MobiDB-lite"/>
    </source>
</evidence>
<feature type="region of interest" description="Disordered" evidence="1">
    <location>
        <begin position="1"/>
        <end position="33"/>
    </location>
</feature>
<evidence type="ECO:0000313" key="3">
    <source>
        <dbReference type="EMBL" id="KAF5318438.1"/>
    </source>
</evidence>
<dbReference type="InterPro" id="IPR036638">
    <property type="entry name" value="HLH_DNA-bd_sf"/>
</dbReference>
<dbReference type="GO" id="GO:0046983">
    <property type="term" value="F:protein dimerization activity"/>
    <property type="evidence" value="ECO:0007669"/>
    <property type="project" value="InterPro"/>
</dbReference>
<comment type="caution">
    <text evidence="3">The sequence shown here is derived from an EMBL/GenBank/DDBJ whole genome shotgun (WGS) entry which is preliminary data.</text>
</comment>
<keyword evidence="4" id="KW-1185">Reference proteome</keyword>
<gene>
    <name evidence="3" type="ORF">D9619_010901</name>
</gene>
<organism evidence="3 4">
    <name type="scientific">Psilocybe cf. subviscida</name>
    <dbReference type="NCBI Taxonomy" id="2480587"/>
    <lineage>
        <taxon>Eukaryota</taxon>
        <taxon>Fungi</taxon>
        <taxon>Dikarya</taxon>
        <taxon>Basidiomycota</taxon>
        <taxon>Agaricomycotina</taxon>
        <taxon>Agaricomycetes</taxon>
        <taxon>Agaricomycetidae</taxon>
        <taxon>Agaricales</taxon>
        <taxon>Agaricineae</taxon>
        <taxon>Strophariaceae</taxon>
        <taxon>Psilocybe</taxon>
    </lineage>
</organism>
<sequence>MSAELGLESSDPLNMLLTTPNPDSASDDSPEASTDWAKFSTLWADNSEQLKPYGDMMDFSDMAGLSMDMDFNPGMTIEPNMLSYDAMKFNNFTFDEQFSAEFLAGNFPFSFQANPSSDISSSSESASPQSFTRQRRDSVTSSSSSSGASLSPVPESVPSPQSGYISDTVQPIQPKEEPCMDPVAELAQRVRQSAGVMLAVPMNAQVQGMDIQIPGANGAQGKLPIPRLPRANPTSSPQFSNPSVSSSAASTPPPSTPPSGYKPAANMQMSTSASSVIGDAATLLAAASSNLPRPKTSHTTIERRYRTNLNARIQSLRMAVPALRVLEDREGGNGKKIKKNVKTTVIVKGSGADIHIDENAGVDVIDERGFVDGVKVARKCSKANVLGKAVEYIRVLKKREQRLKAEQAGLKTLISGLVGGPALVREWEKEWRSKFGGEEKDEVEGEDEEGDDDDSDEEDGDDGDEDGRKRKRAKVASSNAAPKKPAEKEKKPPAPPAPVTTDAAGNIVQEKRKRGRPRKILPPPATTAPVASSADASAMMMQGGDFAQQMAAVSPQWSQQPAQPQQFLLAVFALFSFFNSPLTASSPMQHAHHNHHTGAVLTPLAYAPELVPHVVTAPAAAASWAVKEYLQVFHLVVSVLVIASLLGNWFGFNLAAYLEKSFARSRKMYIHSVTQSSSKKASSRTGPTNWMQLGEECVLEGQTASLSLYERFQMYRSITSKVHLSVTDLATLALVIRGTGGVCEGAARRTAAAMWSSATTKAHPKHPIRMSEQLVFDTLDIDDAAAYLARAGPGDRADEDRVYTPLQVLGAMVVKDRIKSHLGSLFVDGVDEQAEKGDDAPVASRSGNGNNSSKEDAEPEWRQTIEAARELGGHIEELGRMLERVWKAESGVSADEVLAFDVVLGELAESDSGVTTGGGVDTDTDIEALLAALVLYRAVFPRAAADDDDWLSSSTSTLLSPPPTPTSKASLKRGMMLRALRTVLGSRVFEDGGVAVVVEQRREDGEGKRALVGCLEDARDLVVDMIFDAERPLRALVSS</sequence>
<dbReference type="AlphaFoldDB" id="A0A8H5B8E6"/>
<dbReference type="SMART" id="SM00353">
    <property type="entry name" value="HLH"/>
    <property type="match status" value="1"/>
</dbReference>
<feature type="compositionally biased region" description="Low complexity" evidence="1">
    <location>
        <begin position="234"/>
        <end position="250"/>
    </location>
</feature>
<dbReference type="PROSITE" id="PS50888">
    <property type="entry name" value="BHLH"/>
    <property type="match status" value="1"/>
</dbReference>
<proteinExistence type="predicted"/>
<feature type="domain" description="BHLH" evidence="2">
    <location>
        <begin position="293"/>
        <end position="396"/>
    </location>
</feature>
<dbReference type="Proteomes" id="UP000567179">
    <property type="component" value="Unassembled WGS sequence"/>
</dbReference>
<name>A0A8H5B8E6_9AGAR</name>
<dbReference type="Pfam" id="PF00010">
    <property type="entry name" value="HLH"/>
    <property type="match status" value="1"/>
</dbReference>